<dbReference type="PANTHER" id="PTHR43800">
    <property type="entry name" value="PEPTIDYL-LYSINE N-ACETYLTRANSFERASE YJAB"/>
    <property type="match status" value="1"/>
</dbReference>
<dbReference type="AlphaFoldDB" id="A0AB37DHC4"/>
<protein>
    <submittedName>
        <fullName evidence="4">GNAT family N-acetyltransferase</fullName>
    </submittedName>
</protein>
<dbReference type="Pfam" id="PF13673">
    <property type="entry name" value="Acetyltransf_10"/>
    <property type="match status" value="1"/>
</dbReference>
<evidence type="ECO:0000259" key="3">
    <source>
        <dbReference type="PROSITE" id="PS51186"/>
    </source>
</evidence>
<keyword evidence="1" id="KW-0808">Transferase</keyword>
<dbReference type="InterPro" id="IPR016181">
    <property type="entry name" value="Acyl_CoA_acyltransferase"/>
</dbReference>
<gene>
    <name evidence="4" type="ORF">GSR61_06395</name>
</gene>
<dbReference type="PROSITE" id="PS51186">
    <property type="entry name" value="GNAT"/>
    <property type="match status" value="1"/>
</dbReference>
<feature type="domain" description="N-acetyltransferase" evidence="3">
    <location>
        <begin position="1"/>
        <end position="145"/>
    </location>
</feature>
<dbReference type="EMBL" id="CP047142">
    <property type="protein sequence ID" value="QHQ68207.1"/>
    <property type="molecule type" value="Genomic_DNA"/>
</dbReference>
<dbReference type="Gene3D" id="3.40.630.30">
    <property type="match status" value="1"/>
</dbReference>
<name>A0AB37DHC4_9LACO</name>
<proteinExistence type="predicted"/>
<evidence type="ECO:0000313" key="4">
    <source>
        <dbReference type="EMBL" id="QHQ68207.1"/>
    </source>
</evidence>
<evidence type="ECO:0000256" key="1">
    <source>
        <dbReference type="ARBA" id="ARBA00022679"/>
    </source>
</evidence>
<dbReference type="GO" id="GO:0016747">
    <property type="term" value="F:acyltransferase activity, transferring groups other than amino-acyl groups"/>
    <property type="evidence" value="ECO:0007669"/>
    <property type="project" value="InterPro"/>
</dbReference>
<dbReference type="SUPFAM" id="SSF55729">
    <property type="entry name" value="Acyl-CoA N-acyltransferases (Nat)"/>
    <property type="match status" value="1"/>
</dbReference>
<organism evidence="4 5">
    <name type="scientific">Lactobacillus crispatus</name>
    <dbReference type="NCBI Taxonomy" id="47770"/>
    <lineage>
        <taxon>Bacteria</taxon>
        <taxon>Bacillati</taxon>
        <taxon>Bacillota</taxon>
        <taxon>Bacilli</taxon>
        <taxon>Lactobacillales</taxon>
        <taxon>Lactobacillaceae</taxon>
        <taxon>Lactobacillus</taxon>
    </lineage>
</organism>
<sequence length="146" mass="16979">MQIKEIIKLNQSTEQELLTIWESSVRATHKFLNNDEILQIRNYVPQAFKQVEHLLIIIDHEQIKGFMGINDQKVEMLFIDAQTRSKGYGSKLLNYGIQIDELAVNEQNPQAVGFYEHMGFKVVERSATDDQGNPYPILRMKLDKEK</sequence>
<keyword evidence="2" id="KW-0012">Acyltransferase</keyword>
<reference evidence="4 5" key="1">
    <citation type="submission" date="2019-12" db="EMBL/GenBank/DDBJ databases">
        <title>Complete Genome Sequences of Lactobacillus strains, C25 and P38, Isolated from Chicken Cecum.</title>
        <authorList>
            <person name="Hassan H.M."/>
            <person name="Mendoza M."/>
            <person name="Rezvani M."/>
            <person name="Koci M.D."/>
            <person name="Dickey A.N."/>
            <person name="Scholl E.H."/>
        </authorList>
    </citation>
    <scope>NUCLEOTIDE SEQUENCE [LARGE SCALE GENOMIC DNA]</scope>
    <source>
        <strain evidence="4 5">C25</strain>
    </source>
</reference>
<dbReference type="PANTHER" id="PTHR43800:SF1">
    <property type="entry name" value="PEPTIDYL-LYSINE N-ACETYLTRANSFERASE YJAB"/>
    <property type="match status" value="1"/>
</dbReference>
<evidence type="ECO:0000256" key="2">
    <source>
        <dbReference type="ARBA" id="ARBA00023315"/>
    </source>
</evidence>
<dbReference type="RefSeq" id="WP_065990384.1">
    <property type="nucleotide sequence ID" value="NZ_CP047142.1"/>
</dbReference>
<accession>A0AB37DHC4</accession>
<dbReference type="CDD" id="cd04301">
    <property type="entry name" value="NAT_SF"/>
    <property type="match status" value="1"/>
</dbReference>
<dbReference type="InterPro" id="IPR000182">
    <property type="entry name" value="GNAT_dom"/>
</dbReference>
<dbReference type="Proteomes" id="UP000464915">
    <property type="component" value="Chromosome"/>
</dbReference>
<evidence type="ECO:0000313" key="5">
    <source>
        <dbReference type="Proteomes" id="UP000464915"/>
    </source>
</evidence>